<feature type="transmembrane region" description="Helical" evidence="1">
    <location>
        <begin position="134"/>
        <end position="154"/>
    </location>
</feature>
<protein>
    <submittedName>
        <fullName evidence="2">Uncharacterized protein</fullName>
    </submittedName>
</protein>
<keyword evidence="1" id="KW-0812">Transmembrane</keyword>
<dbReference type="STRING" id="1390249.BHU72_00775"/>
<feature type="transmembrane region" description="Helical" evidence="1">
    <location>
        <begin position="46"/>
        <end position="70"/>
    </location>
</feature>
<dbReference type="AlphaFoldDB" id="A0A1E5LA19"/>
<evidence type="ECO:0000313" key="3">
    <source>
        <dbReference type="Proteomes" id="UP000095255"/>
    </source>
</evidence>
<dbReference type="OrthoDB" id="485492at2"/>
<dbReference type="EMBL" id="MJAT01000001">
    <property type="protein sequence ID" value="OEH86833.1"/>
    <property type="molecule type" value="Genomic_DNA"/>
</dbReference>
<accession>A0A1E5LA19</accession>
<gene>
    <name evidence="2" type="ORF">BHU72_00775</name>
</gene>
<keyword evidence="1" id="KW-1133">Transmembrane helix</keyword>
<organism evidence="2 3">
    <name type="scientific">Desulfuribacillus stibiiarsenatis</name>
    <dbReference type="NCBI Taxonomy" id="1390249"/>
    <lineage>
        <taxon>Bacteria</taxon>
        <taxon>Bacillati</taxon>
        <taxon>Bacillota</taxon>
        <taxon>Desulfuribacillia</taxon>
        <taxon>Desulfuribacillales</taxon>
        <taxon>Desulfuribacillaceae</taxon>
        <taxon>Desulfuribacillus</taxon>
    </lineage>
</organism>
<sequence length="209" mass="23892">MRSHSNSMSKVLVILLQTLIVFQIIMTLFTALEVVNLDTFDQMFEIALLVGTIFTWLAIVSFIVSLIWLYKVHKDLREGNHNYPISPGGSVIHNIIPIYNIYGAWKVFRTIGNYFQEKGHQIAEYGRKVNSSILYIYLLIFVAIVLSAITLGNIDFETLEELPRADWTVLANDIIMVIMLILSLALTKAVFKGLYQLLQLKREIPKDTL</sequence>
<feature type="transmembrane region" description="Helical" evidence="1">
    <location>
        <begin position="174"/>
        <end position="195"/>
    </location>
</feature>
<proteinExistence type="predicted"/>
<keyword evidence="3" id="KW-1185">Reference proteome</keyword>
<comment type="caution">
    <text evidence="2">The sequence shown here is derived from an EMBL/GenBank/DDBJ whole genome shotgun (WGS) entry which is preliminary data.</text>
</comment>
<feature type="transmembrane region" description="Helical" evidence="1">
    <location>
        <begin position="12"/>
        <end position="34"/>
    </location>
</feature>
<evidence type="ECO:0000313" key="2">
    <source>
        <dbReference type="EMBL" id="OEH86833.1"/>
    </source>
</evidence>
<keyword evidence="1" id="KW-0472">Membrane</keyword>
<dbReference type="Proteomes" id="UP000095255">
    <property type="component" value="Unassembled WGS sequence"/>
</dbReference>
<name>A0A1E5LA19_9FIRM</name>
<evidence type="ECO:0000256" key="1">
    <source>
        <dbReference type="SAM" id="Phobius"/>
    </source>
</evidence>
<reference evidence="2 3" key="1">
    <citation type="submission" date="2016-09" db="EMBL/GenBank/DDBJ databases">
        <title>Desulfuribacillus arsenicus sp. nov., an obligately anaerobic, dissimilatory arsenic- and antimonate-reducing bacterium isolated from anoxic sediments.</title>
        <authorList>
            <person name="Abin C.A."/>
            <person name="Hollibaugh J.T."/>
        </authorList>
    </citation>
    <scope>NUCLEOTIDE SEQUENCE [LARGE SCALE GENOMIC DNA]</scope>
    <source>
        <strain evidence="2 3">MLFW-2</strain>
    </source>
</reference>